<comment type="caution">
    <text evidence="2">The sequence shown here is derived from an EMBL/GenBank/DDBJ whole genome shotgun (WGS) entry which is preliminary data.</text>
</comment>
<name>A0A1X2I075_9FUNG</name>
<accession>A0A1X2I075</accession>
<gene>
    <name evidence="2" type="ORF">BCR42DRAFT_427212</name>
</gene>
<sequence length="125" mass="14902">MYRTFLKAANKAVPSTLQRQCYLRQRIRRQFEAFKGEKDPVKIYEWELRAKNTLSFMETASQRRGIENDIIKNLVETEYYRARFNKKSPFGNHKLKPEVRKLHNQADQDLELVIGLLNKELNLCL</sequence>
<dbReference type="EMBL" id="MCGE01000039">
    <property type="protein sequence ID" value="ORZ06485.1"/>
    <property type="molecule type" value="Genomic_DNA"/>
</dbReference>
<dbReference type="InterPro" id="IPR008011">
    <property type="entry name" value="Complex1_LYR_dom"/>
</dbReference>
<keyword evidence="3" id="KW-1185">Reference proteome</keyword>
<evidence type="ECO:0000313" key="3">
    <source>
        <dbReference type="Proteomes" id="UP000193560"/>
    </source>
</evidence>
<dbReference type="Proteomes" id="UP000193560">
    <property type="component" value="Unassembled WGS sequence"/>
</dbReference>
<feature type="domain" description="Complex 1 LYR protein" evidence="1">
    <location>
        <begin position="1"/>
        <end position="44"/>
    </location>
</feature>
<proteinExistence type="predicted"/>
<dbReference type="Pfam" id="PF05347">
    <property type="entry name" value="Complex1_LYR"/>
    <property type="match status" value="1"/>
</dbReference>
<dbReference type="OrthoDB" id="190098at2759"/>
<evidence type="ECO:0000313" key="2">
    <source>
        <dbReference type="EMBL" id="ORZ06485.1"/>
    </source>
</evidence>
<reference evidence="2 3" key="1">
    <citation type="submission" date="2016-07" db="EMBL/GenBank/DDBJ databases">
        <title>Pervasive Adenine N6-methylation of Active Genes in Fungi.</title>
        <authorList>
            <consortium name="DOE Joint Genome Institute"/>
            <person name="Mondo S.J."/>
            <person name="Dannebaum R.O."/>
            <person name="Kuo R.C."/>
            <person name="Labutti K."/>
            <person name="Haridas S."/>
            <person name="Kuo A."/>
            <person name="Salamov A."/>
            <person name="Ahrendt S.R."/>
            <person name="Lipzen A."/>
            <person name="Sullivan W."/>
            <person name="Andreopoulos W.B."/>
            <person name="Clum A."/>
            <person name="Lindquist E."/>
            <person name="Daum C."/>
            <person name="Ramamoorthy G.K."/>
            <person name="Gryganskyi A."/>
            <person name="Culley D."/>
            <person name="Magnuson J.K."/>
            <person name="James T.Y."/>
            <person name="O'Malley M.A."/>
            <person name="Stajich J.E."/>
            <person name="Spatafora J.W."/>
            <person name="Visel A."/>
            <person name="Grigoriev I.V."/>
        </authorList>
    </citation>
    <scope>NUCLEOTIDE SEQUENCE [LARGE SCALE GENOMIC DNA]</scope>
    <source>
        <strain evidence="2 3">NRRL 1336</strain>
    </source>
</reference>
<protein>
    <recommendedName>
        <fullName evidence="1">Complex 1 LYR protein domain-containing protein</fullName>
    </recommendedName>
</protein>
<dbReference type="STRING" id="90262.A0A1X2I075"/>
<organism evidence="2 3">
    <name type="scientific">Absidia repens</name>
    <dbReference type="NCBI Taxonomy" id="90262"/>
    <lineage>
        <taxon>Eukaryota</taxon>
        <taxon>Fungi</taxon>
        <taxon>Fungi incertae sedis</taxon>
        <taxon>Mucoromycota</taxon>
        <taxon>Mucoromycotina</taxon>
        <taxon>Mucoromycetes</taxon>
        <taxon>Mucorales</taxon>
        <taxon>Cunninghamellaceae</taxon>
        <taxon>Absidia</taxon>
    </lineage>
</organism>
<dbReference type="AlphaFoldDB" id="A0A1X2I075"/>
<evidence type="ECO:0000259" key="1">
    <source>
        <dbReference type="Pfam" id="PF05347"/>
    </source>
</evidence>